<dbReference type="Pfam" id="PF07907">
    <property type="entry name" value="YibE_F"/>
    <property type="match status" value="1"/>
</dbReference>
<reference evidence="2" key="1">
    <citation type="submission" date="2019-11" db="EMBL/GenBank/DDBJ databases">
        <title>Whole genome comparisons of Staphylococcus agnetis isolates from cattle and chickens.</title>
        <authorList>
            <person name="Rhoads D."/>
            <person name="Shwani A."/>
            <person name="Adkins P."/>
            <person name="Calcutt M."/>
            <person name="Middleton J."/>
        </authorList>
    </citation>
    <scope>NUCLEOTIDE SEQUENCE</scope>
    <source>
        <strain evidence="2">1387</strain>
    </source>
</reference>
<feature type="transmembrane region" description="Helical" evidence="1">
    <location>
        <begin position="291"/>
        <end position="317"/>
    </location>
</feature>
<feature type="transmembrane region" description="Helical" evidence="1">
    <location>
        <begin position="175"/>
        <end position="194"/>
    </location>
</feature>
<dbReference type="AlphaFoldDB" id="A0A2T4MHM1"/>
<dbReference type="GeneID" id="57690648"/>
<name>A0A2T4MHM1_9STAP</name>
<dbReference type="Proteomes" id="UP000646308">
    <property type="component" value="Unassembled WGS sequence"/>
</dbReference>
<comment type="caution">
    <text evidence="2">The sequence shown here is derived from an EMBL/GenBank/DDBJ whole genome shotgun (WGS) entry which is preliminary data.</text>
</comment>
<proteinExistence type="predicted"/>
<accession>A0A2T4MHM1</accession>
<dbReference type="RefSeq" id="WP_107368816.1">
    <property type="nucleotide sequence ID" value="NZ_CP031266.1"/>
</dbReference>
<feature type="transmembrane region" description="Helical" evidence="1">
    <location>
        <begin position="337"/>
        <end position="361"/>
    </location>
</feature>
<organism evidence="2 3">
    <name type="scientific">Staphylococcus agnetis</name>
    <dbReference type="NCBI Taxonomy" id="985762"/>
    <lineage>
        <taxon>Bacteria</taxon>
        <taxon>Bacillati</taxon>
        <taxon>Bacillota</taxon>
        <taxon>Bacilli</taxon>
        <taxon>Bacillales</taxon>
        <taxon>Staphylococcaceae</taxon>
        <taxon>Staphylococcus</taxon>
    </lineage>
</organism>
<protein>
    <submittedName>
        <fullName evidence="2">YibE/F family protein</fullName>
    </submittedName>
</protein>
<dbReference type="InterPro" id="IPR012507">
    <property type="entry name" value="YibE_F"/>
</dbReference>
<dbReference type="PANTHER" id="PTHR41771">
    <property type="entry name" value="MEMBRANE PROTEIN-RELATED"/>
    <property type="match status" value="1"/>
</dbReference>
<evidence type="ECO:0000313" key="2">
    <source>
        <dbReference type="EMBL" id="NJI01864.1"/>
    </source>
</evidence>
<keyword evidence="1" id="KW-0472">Membrane</keyword>
<keyword evidence="1" id="KW-1133">Transmembrane helix</keyword>
<dbReference type="EMBL" id="WMFL01000050">
    <property type="protein sequence ID" value="NJI01864.1"/>
    <property type="molecule type" value="Genomic_DNA"/>
</dbReference>
<feature type="transmembrane region" description="Helical" evidence="1">
    <location>
        <begin position="12"/>
        <end position="35"/>
    </location>
</feature>
<feature type="transmembrane region" description="Helical" evidence="1">
    <location>
        <begin position="124"/>
        <end position="141"/>
    </location>
</feature>
<feature type="transmembrane region" description="Helical" evidence="1">
    <location>
        <begin position="244"/>
        <end position="270"/>
    </location>
</feature>
<sequence>MTRFQSHRSFLLTLLITVILAIAVIVFTCFNARFYSTPIGKVTEVVKHHKETSIDEHKNKDIKYTDTLHIKLLNTKDEGKTITVHHPYNQSKTEEQAYHPGDKVLIHLGKHAHDHYIQEKKRDTLVATLMSVFAIALLIVGHRVGVQSILSIVLNTIAILSAIALYNAYTHLNLFMLMSIAVLIATAITLWLVIGWTKRTIVTIISTLLGTWLSVGLSWVVIMLTHAEGIKYETMSFLTLPPHVIFLASVMVGSLGAVMDVAITISSGMYEIMQRSPHISRKRWILAGRNIGSDIMGTMTNILLFSYLAGGLPLLLLYLKNANTLTYSISMNWSLEIARAITGGIGIVLTIPITIALMQLWHFWERGDRT</sequence>
<keyword evidence="1" id="KW-0812">Transmembrane</keyword>
<gene>
    <name evidence="2" type="ORF">GLV84_03195</name>
</gene>
<evidence type="ECO:0000256" key="1">
    <source>
        <dbReference type="SAM" id="Phobius"/>
    </source>
</evidence>
<evidence type="ECO:0000313" key="3">
    <source>
        <dbReference type="Proteomes" id="UP000646308"/>
    </source>
</evidence>
<feature type="transmembrane region" description="Helical" evidence="1">
    <location>
        <begin position="148"/>
        <end position="169"/>
    </location>
</feature>
<dbReference type="PANTHER" id="PTHR41771:SF1">
    <property type="entry name" value="MEMBRANE PROTEIN"/>
    <property type="match status" value="1"/>
</dbReference>
<feature type="transmembrane region" description="Helical" evidence="1">
    <location>
        <begin position="201"/>
        <end position="224"/>
    </location>
</feature>